<comment type="caution">
    <text evidence="2">The sequence shown here is derived from an EMBL/GenBank/DDBJ whole genome shotgun (WGS) entry which is preliminary data.</text>
</comment>
<protein>
    <submittedName>
        <fullName evidence="2">Uncharacterized protein</fullName>
    </submittedName>
</protein>
<evidence type="ECO:0000256" key="1">
    <source>
        <dbReference type="SAM" id="MobiDB-lite"/>
    </source>
</evidence>
<accession>A0A507CX66</accession>
<name>A0A507CX66_9FUNG</name>
<feature type="region of interest" description="Disordered" evidence="1">
    <location>
        <begin position="189"/>
        <end position="215"/>
    </location>
</feature>
<organism evidence="2 3">
    <name type="scientific">Synchytrium endobioticum</name>
    <dbReference type="NCBI Taxonomy" id="286115"/>
    <lineage>
        <taxon>Eukaryota</taxon>
        <taxon>Fungi</taxon>
        <taxon>Fungi incertae sedis</taxon>
        <taxon>Chytridiomycota</taxon>
        <taxon>Chytridiomycota incertae sedis</taxon>
        <taxon>Chytridiomycetes</taxon>
        <taxon>Synchytriales</taxon>
        <taxon>Synchytriaceae</taxon>
        <taxon>Synchytrium</taxon>
    </lineage>
</organism>
<keyword evidence="3" id="KW-1185">Reference proteome</keyword>
<dbReference type="EMBL" id="QEAN01000195">
    <property type="protein sequence ID" value="TPX43631.1"/>
    <property type="molecule type" value="Genomic_DNA"/>
</dbReference>
<dbReference type="Proteomes" id="UP000317494">
    <property type="component" value="Unassembled WGS sequence"/>
</dbReference>
<gene>
    <name evidence="2" type="ORF">SeMB42_g04665</name>
</gene>
<reference evidence="2 3" key="1">
    <citation type="journal article" date="2019" name="Sci. Rep.">
        <title>Comparative genomics of chytrid fungi reveal insights into the obligate biotrophic and pathogenic lifestyle of Synchytrium endobioticum.</title>
        <authorList>
            <person name="van de Vossenberg B.T.L.H."/>
            <person name="Warris S."/>
            <person name="Nguyen H.D.T."/>
            <person name="van Gent-Pelzer M.P.E."/>
            <person name="Joly D.L."/>
            <person name="van de Geest H.C."/>
            <person name="Bonants P.J.M."/>
            <person name="Smith D.S."/>
            <person name="Levesque C.A."/>
            <person name="van der Lee T.A.J."/>
        </authorList>
    </citation>
    <scope>NUCLEOTIDE SEQUENCE [LARGE SCALE GENOMIC DNA]</scope>
    <source>
        <strain evidence="2 3">MB42</strain>
    </source>
</reference>
<dbReference type="AlphaFoldDB" id="A0A507CX66"/>
<proteinExistence type="predicted"/>
<dbReference type="VEuPathDB" id="FungiDB:SeMB42_g04665"/>
<evidence type="ECO:0000313" key="3">
    <source>
        <dbReference type="Proteomes" id="UP000317494"/>
    </source>
</evidence>
<sequence>MIDTNFSGGRSVSVTSSDWSVMILQDQGSDDSYDTTPDLPLICPSSPTMEPSKPLKHETITLDVNAVNSIQDRLSDLESGHFASVAARNHVAADVVHLSRRVTGLEYMMDNVEGNIRAFLYRITHLEQCVSDMSSTQAMDAGSEALRSVIQDMVAREVKRQVTREVNKQVAREVGKQMTPFITSMITVTEDTSHDDDSMSDVKTNGTLEAQHFTR</sequence>
<evidence type="ECO:0000313" key="2">
    <source>
        <dbReference type="EMBL" id="TPX43631.1"/>
    </source>
</evidence>